<feature type="domain" description="EF-hand" evidence="12">
    <location>
        <begin position="590"/>
        <end position="625"/>
    </location>
</feature>
<sequence length="687" mass="77382">MFKQKVIKQGKEYDSIVRQCRQSGAKFEDPLFPACVESLFFEQKPPQPFVWKRPSEIVQNPQLFVGGASRFDVAQGQLGDCWFLAATAGLSLDDHLLKKVIPPDQNFDLGVVKFNFWQYGKWVTVVIDDQLPTYNNELVFVHSKEKNEFWSALLEKAYAKLHGSYECLKGGNVIEAMEDFTGGVSESIDLNQNPPKGLFKILKSSYDRDSQLGCSINAKPGVTEAKLPSGLIAGHAYTITDVKKVNVKGRDVRLIRIRNPWGAVEWNGRWSDNAREWDDINQRERKNLGLVSGDDGEFWMEFSDFKRNFERVDMCHLSAEAMTGKGKRKWQAIVNDGKWQKGATAGGCRNFPDSFWINPQFSLILEEEDDKDDVGDEEDEDPGQDKPGSTFLVALMQKNRRAQRKMGVDNLTCGFAIYQTDGNFDASVGLPKDHFLYNASTARSPSFTNTREVSGRFKLPPGHYVIVPSTFEPGQEGDFLLRIFSMKLSKGVSIDEESGMVDVPKQPPPQDDAQTQRFREFFKKLTGPDMEVDAWELQEILNAALRKDLQVPGELQGGGFSLESCKSMVALTDDDRSGKLGFEEFRELWQNISAWKAVFKKYDQDKSGSFNGYEMKGALRSLGFKLSNESFSALILRYADKKGTVSFDSFIAAAIKLKYMFTSFAAKSRGGNASFGLDEFLTMNIYS</sequence>
<dbReference type="SUPFAM" id="SSF54001">
    <property type="entry name" value="Cysteine proteinases"/>
    <property type="match status" value="1"/>
</dbReference>
<dbReference type="FunFam" id="2.60.120.380:FF:000001">
    <property type="entry name" value="Calpain-1 catalytic subunit"/>
    <property type="match status" value="1"/>
</dbReference>
<dbReference type="CDD" id="cd00044">
    <property type="entry name" value="CysPc"/>
    <property type="match status" value="1"/>
</dbReference>
<dbReference type="SMART" id="SM00230">
    <property type="entry name" value="CysPc"/>
    <property type="match status" value="1"/>
</dbReference>
<keyword evidence="7" id="KW-0106">Calcium</keyword>
<protein>
    <submittedName>
        <fullName evidence="13">Uncharacterized protein</fullName>
    </submittedName>
</protein>
<evidence type="ECO:0000256" key="10">
    <source>
        <dbReference type="SAM" id="MobiDB-lite"/>
    </source>
</evidence>
<keyword evidence="3" id="KW-0479">Metal-binding</keyword>
<dbReference type="PANTHER" id="PTHR10183:SF433">
    <property type="entry name" value="CALPAIN-A-RELATED"/>
    <property type="match status" value="1"/>
</dbReference>
<evidence type="ECO:0000313" key="14">
    <source>
        <dbReference type="Proteomes" id="UP000007110"/>
    </source>
</evidence>
<evidence type="ECO:0000259" key="12">
    <source>
        <dbReference type="PROSITE" id="PS50222"/>
    </source>
</evidence>
<dbReference type="AlphaFoldDB" id="A0A7M7PRY1"/>
<feature type="active site" evidence="8 9">
    <location>
        <position position="259"/>
    </location>
</feature>
<evidence type="ECO:0000256" key="4">
    <source>
        <dbReference type="ARBA" id="ARBA00022737"/>
    </source>
</evidence>
<dbReference type="OMA" id="NSTEWST"/>
<dbReference type="InterPro" id="IPR001300">
    <property type="entry name" value="Peptidase_C2_calpain_cat"/>
</dbReference>
<dbReference type="PRINTS" id="PR00704">
    <property type="entry name" value="CALPAIN"/>
</dbReference>
<dbReference type="InterPro" id="IPR000169">
    <property type="entry name" value="Pept_cys_AS"/>
</dbReference>
<dbReference type="Gene3D" id="1.10.238.10">
    <property type="entry name" value="EF-hand"/>
    <property type="match status" value="1"/>
</dbReference>
<dbReference type="InterPro" id="IPR033883">
    <property type="entry name" value="C2_III"/>
</dbReference>
<feature type="region of interest" description="Disordered" evidence="10">
    <location>
        <begin position="369"/>
        <end position="389"/>
    </location>
</feature>
<dbReference type="Gene3D" id="2.60.120.380">
    <property type="match status" value="1"/>
</dbReference>
<dbReference type="PROSITE" id="PS50222">
    <property type="entry name" value="EF_HAND_2"/>
    <property type="match status" value="1"/>
</dbReference>
<dbReference type="KEGG" id="spu:105442747"/>
<dbReference type="CDD" id="cd16196">
    <property type="entry name" value="EFh_PEF_CalpA_B"/>
    <property type="match status" value="1"/>
</dbReference>
<feature type="active site" evidence="8 9">
    <location>
        <position position="235"/>
    </location>
</feature>
<dbReference type="PANTHER" id="PTHR10183">
    <property type="entry name" value="CALPAIN"/>
    <property type="match status" value="1"/>
</dbReference>
<evidence type="ECO:0000256" key="1">
    <source>
        <dbReference type="ARBA" id="ARBA00007623"/>
    </source>
</evidence>
<feature type="domain" description="Calpain catalytic" evidence="11">
    <location>
        <begin position="26"/>
        <end position="318"/>
    </location>
</feature>
<feature type="active site" evidence="8 9">
    <location>
        <position position="81"/>
    </location>
</feature>
<dbReference type="GeneID" id="105442747"/>
<dbReference type="InterPro" id="IPR022683">
    <property type="entry name" value="Calpain_III"/>
</dbReference>
<evidence type="ECO:0000256" key="8">
    <source>
        <dbReference type="PIRSR" id="PIRSR622684-1"/>
    </source>
</evidence>
<dbReference type="Pfam" id="PF13833">
    <property type="entry name" value="EF-hand_8"/>
    <property type="match status" value="1"/>
</dbReference>
<dbReference type="PROSITE" id="PS50203">
    <property type="entry name" value="CALPAIN_CAT"/>
    <property type="match status" value="1"/>
</dbReference>
<evidence type="ECO:0000256" key="3">
    <source>
        <dbReference type="ARBA" id="ARBA00022723"/>
    </source>
</evidence>
<keyword evidence="5 9" id="KW-0378">Hydrolase</keyword>
<keyword evidence="4" id="KW-0677">Repeat</keyword>
<accession>A0A7M7PRY1</accession>
<evidence type="ECO:0000313" key="13">
    <source>
        <dbReference type="EnsemblMetazoa" id="XP_030855128"/>
    </source>
</evidence>
<dbReference type="OrthoDB" id="424753at2759"/>
<keyword evidence="14" id="KW-1185">Reference proteome</keyword>
<dbReference type="FunCoup" id="A0A7M7PRY1">
    <property type="interactions" value="1250"/>
</dbReference>
<dbReference type="InterPro" id="IPR011992">
    <property type="entry name" value="EF-hand-dom_pair"/>
</dbReference>
<evidence type="ECO:0000256" key="2">
    <source>
        <dbReference type="ARBA" id="ARBA00022670"/>
    </source>
</evidence>
<dbReference type="Proteomes" id="UP000007110">
    <property type="component" value="Unassembled WGS sequence"/>
</dbReference>
<keyword evidence="2 9" id="KW-0645">Protease</keyword>
<organism evidence="13 14">
    <name type="scientific">Strongylocentrotus purpuratus</name>
    <name type="common">Purple sea urchin</name>
    <dbReference type="NCBI Taxonomy" id="7668"/>
    <lineage>
        <taxon>Eukaryota</taxon>
        <taxon>Metazoa</taxon>
        <taxon>Echinodermata</taxon>
        <taxon>Eleutherozoa</taxon>
        <taxon>Echinozoa</taxon>
        <taxon>Echinoidea</taxon>
        <taxon>Euechinoidea</taxon>
        <taxon>Echinacea</taxon>
        <taxon>Camarodonta</taxon>
        <taxon>Echinidea</taxon>
        <taxon>Strongylocentrotidae</taxon>
        <taxon>Strongylocentrotus</taxon>
    </lineage>
</organism>
<dbReference type="InterPro" id="IPR038765">
    <property type="entry name" value="Papain-like_cys_pep_sf"/>
</dbReference>
<dbReference type="InterPro" id="IPR002048">
    <property type="entry name" value="EF_hand_dom"/>
</dbReference>
<dbReference type="GO" id="GO:0004198">
    <property type="term" value="F:calcium-dependent cysteine-type endopeptidase activity"/>
    <property type="evidence" value="ECO:0000318"/>
    <property type="project" value="GO_Central"/>
</dbReference>
<comment type="similarity">
    <text evidence="1">Belongs to the peptidase C2 family.</text>
</comment>
<evidence type="ECO:0000256" key="5">
    <source>
        <dbReference type="ARBA" id="ARBA00022801"/>
    </source>
</evidence>
<evidence type="ECO:0000259" key="11">
    <source>
        <dbReference type="PROSITE" id="PS50203"/>
    </source>
</evidence>
<dbReference type="InterPro" id="IPR022684">
    <property type="entry name" value="Calpain_cysteine_protease"/>
</dbReference>
<keyword evidence="6 9" id="KW-0788">Thiol protease</keyword>
<reference evidence="13" key="2">
    <citation type="submission" date="2021-01" db="UniProtKB">
        <authorList>
            <consortium name="EnsemblMetazoa"/>
        </authorList>
    </citation>
    <scope>IDENTIFICATION</scope>
</reference>
<proteinExistence type="inferred from homology"/>
<dbReference type="SUPFAM" id="SSF49758">
    <property type="entry name" value="Calpain large subunit, middle domain (domain III)"/>
    <property type="match status" value="1"/>
</dbReference>
<dbReference type="EnsemblMetazoa" id="XM_030999268">
    <property type="protein sequence ID" value="XP_030855128"/>
    <property type="gene ID" value="LOC105442747"/>
</dbReference>
<dbReference type="SMART" id="SM00054">
    <property type="entry name" value="EFh"/>
    <property type="match status" value="2"/>
</dbReference>
<dbReference type="GO" id="GO:0005509">
    <property type="term" value="F:calcium ion binding"/>
    <property type="evidence" value="ECO:0007669"/>
    <property type="project" value="InterPro"/>
</dbReference>
<dbReference type="FunFam" id="3.90.70.10:FF:000001">
    <property type="entry name" value="Calpain-1 catalytic subunit"/>
    <property type="match status" value="1"/>
</dbReference>
<dbReference type="Gene3D" id="3.90.70.10">
    <property type="entry name" value="Cysteine proteinases"/>
    <property type="match status" value="1"/>
</dbReference>
<reference evidence="14" key="1">
    <citation type="submission" date="2015-02" db="EMBL/GenBank/DDBJ databases">
        <title>Genome sequencing for Strongylocentrotus purpuratus.</title>
        <authorList>
            <person name="Murali S."/>
            <person name="Liu Y."/>
            <person name="Vee V."/>
            <person name="English A."/>
            <person name="Wang M."/>
            <person name="Skinner E."/>
            <person name="Han Y."/>
            <person name="Muzny D.M."/>
            <person name="Worley K.C."/>
            <person name="Gibbs R.A."/>
        </authorList>
    </citation>
    <scope>NUCLEOTIDE SEQUENCE</scope>
</reference>
<dbReference type="PROSITE" id="PS00139">
    <property type="entry name" value="THIOL_PROTEASE_CYS"/>
    <property type="match status" value="1"/>
</dbReference>
<dbReference type="Pfam" id="PF00648">
    <property type="entry name" value="Peptidase_C2"/>
    <property type="match status" value="1"/>
</dbReference>
<dbReference type="SUPFAM" id="SSF47473">
    <property type="entry name" value="EF-hand"/>
    <property type="match status" value="1"/>
</dbReference>
<dbReference type="GO" id="GO:0005737">
    <property type="term" value="C:cytoplasm"/>
    <property type="evidence" value="ECO:0000318"/>
    <property type="project" value="GO_Central"/>
</dbReference>
<evidence type="ECO:0000256" key="6">
    <source>
        <dbReference type="ARBA" id="ARBA00022807"/>
    </source>
</evidence>
<name>A0A7M7PRY1_STRPU</name>
<feature type="compositionally biased region" description="Acidic residues" evidence="10">
    <location>
        <begin position="369"/>
        <end position="382"/>
    </location>
</feature>
<dbReference type="InterPro" id="IPR022682">
    <property type="entry name" value="Calpain_domain_III"/>
</dbReference>
<dbReference type="SMART" id="SM00720">
    <property type="entry name" value="calpain_III"/>
    <property type="match status" value="1"/>
</dbReference>
<evidence type="ECO:0000256" key="9">
    <source>
        <dbReference type="PROSITE-ProRule" id="PRU00239"/>
    </source>
</evidence>
<dbReference type="Pfam" id="PF01067">
    <property type="entry name" value="Calpain_III"/>
    <property type="match status" value="1"/>
</dbReference>
<dbReference type="InParanoid" id="A0A7M7PRY1"/>
<dbReference type="CDD" id="cd00214">
    <property type="entry name" value="Calpain_III"/>
    <property type="match status" value="1"/>
</dbReference>
<dbReference type="InterPro" id="IPR036213">
    <property type="entry name" value="Calpain_III_sf"/>
</dbReference>
<evidence type="ECO:0000256" key="7">
    <source>
        <dbReference type="ARBA" id="ARBA00022837"/>
    </source>
</evidence>
<dbReference type="GO" id="GO:0006508">
    <property type="term" value="P:proteolysis"/>
    <property type="evidence" value="ECO:0000318"/>
    <property type="project" value="GO_Central"/>
</dbReference>
<dbReference type="RefSeq" id="XP_030855128.1">
    <property type="nucleotide sequence ID" value="XM_030999268.1"/>
</dbReference>